<dbReference type="SMART" id="SM00028">
    <property type="entry name" value="TPR"/>
    <property type="match status" value="4"/>
</dbReference>
<dbReference type="SUPFAM" id="SSF48452">
    <property type="entry name" value="TPR-like"/>
    <property type="match status" value="2"/>
</dbReference>
<dbReference type="PANTHER" id="PTHR16305">
    <property type="entry name" value="TESTICULAR SOLUBLE ADENYLYL CYCLASE"/>
    <property type="match status" value="1"/>
</dbReference>
<feature type="domain" description="Guanylate cyclase" evidence="3">
    <location>
        <begin position="98"/>
        <end position="231"/>
    </location>
</feature>
<name>A0A1A9F366_9GAMM</name>
<dbReference type="CDD" id="cd07302">
    <property type="entry name" value="CHD"/>
    <property type="match status" value="1"/>
</dbReference>
<dbReference type="InterPro" id="IPR041664">
    <property type="entry name" value="AAA_16"/>
</dbReference>
<dbReference type="OrthoDB" id="9806704at2"/>
<dbReference type="RefSeq" id="WP_067386264.1">
    <property type="nucleotide sequence ID" value="NZ_CP015839.1"/>
</dbReference>
<gene>
    <name evidence="4" type="ORF">A8C75_20750</name>
</gene>
<dbReference type="Pfam" id="PF13191">
    <property type="entry name" value="AAA_16"/>
    <property type="match status" value="1"/>
</dbReference>
<evidence type="ECO:0000313" key="5">
    <source>
        <dbReference type="Proteomes" id="UP000078070"/>
    </source>
</evidence>
<evidence type="ECO:0000256" key="2">
    <source>
        <dbReference type="ARBA" id="ARBA00022840"/>
    </source>
</evidence>
<dbReference type="Pfam" id="PF12773">
    <property type="entry name" value="DZR"/>
    <property type="match status" value="1"/>
</dbReference>
<dbReference type="GO" id="GO:0005524">
    <property type="term" value="F:ATP binding"/>
    <property type="evidence" value="ECO:0007669"/>
    <property type="project" value="UniProtKB-KW"/>
</dbReference>
<keyword evidence="2" id="KW-0067">ATP-binding</keyword>
<dbReference type="InterPro" id="IPR027417">
    <property type="entry name" value="P-loop_NTPase"/>
</dbReference>
<protein>
    <recommendedName>
        <fullName evidence="3">Guanylate cyclase domain-containing protein</fullName>
    </recommendedName>
</protein>
<dbReference type="KEGG" id="mars:A8C75_20750"/>
<dbReference type="GO" id="GO:0004016">
    <property type="term" value="F:adenylate cyclase activity"/>
    <property type="evidence" value="ECO:0007669"/>
    <property type="project" value="TreeGrafter"/>
</dbReference>
<dbReference type="Gene3D" id="3.30.70.1230">
    <property type="entry name" value="Nucleotide cyclase"/>
    <property type="match status" value="1"/>
</dbReference>
<dbReference type="PANTHER" id="PTHR16305:SF28">
    <property type="entry name" value="GUANYLATE CYCLASE DOMAIN-CONTAINING PROTEIN"/>
    <property type="match status" value="1"/>
</dbReference>
<keyword evidence="5" id="KW-1185">Reference proteome</keyword>
<dbReference type="SMART" id="SM00044">
    <property type="entry name" value="CYCc"/>
    <property type="match status" value="1"/>
</dbReference>
<dbReference type="Pfam" id="PF00211">
    <property type="entry name" value="Guanylate_cyc"/>
    <property type="match status" value="1"/>
</dbReference>
<organism evidence="4 5">
    <name type="scientific">Marinobacterium aestuarii</name>
    <dbReference type="NCBI Taxonomy" id="1821621"/>
    <lineage>
        <taxon>Bacteria</taxon>
        <taxon>Pseudomonadati</taxon>
        <taxon>Pseudomonadota</taxon>
        <taxon>Gammaproteobacteria</taxon>
        <taxon>Oceanospirillales</taxon>
        <taxon>Oceanospirillaceae</taxon>
        <taxon>Marinobacterium</taxon>
    </lineage>
</organism>
<dbReference type="InterPro" id="IPR025874">
    <property type="entry name" value="DZR"/>
</dbReference>
<dbReference type="InterPro" id="IPR001054">
    <property type="entry name" value="A/G_cyclase"/>
</dbReference>
<dbReference type="AlphaFoldDB" id="A0A1A9F366"/>
<dbReference type="Gene3D" id="3.40.50.300">
    <property type="entry name" value="P-loop containing nucleotide triphosphate hydrolases"/>
    <property type="match status" value="1"/>
</dbReference>
<dbReference type="InterPro" id="IPR029787">
    <property type="entry name" value="Nucleotide_cyclase"/>
</dbReference>
<reference evidence="5" key="1">
    <citation type="submission" date="2016-05" db="EMBL/GenBank/DDBJ databases">
        <authorList>
            <person name="Baek K."/>
            <person name="Yang S.-J."/>
        </authorList>
    </citation>
    <scope>NUCLEOTIDE SEQUENCE [LARGE SCALE GENOMIC DNA]</scope>
    <source>
        <strain evidence="5">ST58-10</strain>
    </source>
</reference>
<dbReference type="InterPro" id="IPR019734">
    <property type="entry name" value="TPR_rpt"/>
</dbReference>
<dbReference type="InterPro" id="IPR011990">
    <property type="entry name" value="TPR-like_helical_dom_sf"/>
</dbReference>
<dbReference type="GO" id="GO:0005737">
    <property type="term" value="C:cytoplasm"/>
    <property type="evidence" value="ECO:0007669"/>
    <property type="project" value="TreeGrafter"/>
</dbReference>
<keyword evidence="1" id="KW-0547">Nucleotide-binding</keyword>
<evidence type="ECO:0000259" key="3">
    <source>
        <dbReference type="PROSITE" id="PS50125"/>
    </source>
</evidence>
<dbReference type="GO" id="GO:0009190">
    <property type="term" value="P:cyclic nucleotide biosynthetic process"/>
    <property type="evidence" value="ECO:0007669"/>
    <property type="project" value="InterPro"/>
</dbReference>
<proteinExistence type="predicted"/>
<dbReference type="STRING" id="1821621.A8C75_20750"/>
<evidence type="ECO:0000313" key="4">
    <source>
        <dbReference type="EMBL" id="ANG64666.1"/>
    </source>
</evidence>
<accession>A0A1A9F366</accession>
<dbReference type="Gene3D" id="1.25.40.10">
    <property type="entry name" value="Tetratricopeptide repeat domain"/>
    <property type="match status" value="2"/>
</dbReference>
<evidence type="ECO:0000256" key="1">
    <source>
        <dbReference type="ARBA" id="ARBA00022741"/>
    </source>
</evidence>
<reference evidence="4 5" key="2">
    <citation type="journal article" date="2018" name="Int. J. Syst. Evol. Microbiol.">
        <title>Marinobacterium aestuarii sp. nov., a benzene-degrading marine bacterium isolated from estuary sediment.</title>
        <authorList>
            <person name="Bae S.S."/>
            <person name="Jung J."/>
            <person name="Chung D."/>
            <person name="Baek K."/>
        </authorList>
    </citation>
    <scope>NUCLEOTIDE SEQUENCE [LARGE SCALE GENOMIC DNA]</scope>
    <source>
        <strain evidence="4 5">ST58-10</strain>
    </source>
</reference>
<dbReference type="GO" id="GO:0035556">
    <property type="term" value="P:intracellular signal transduction"/>
    <property type="evidence" value="ECO:0007669"/>
    <property type="project" value="InterPro"/>
</dbReference>
<dbReference type="PROSITE" id="PS50125">
    <property type="entry name" value="GUANYLATE_CYCLASE_2"/>
    <property type="match status" value="1"/>
</dbReference>
<dbReference type="EMBL" id="CP015839">
    <property type="protein sequence ID" value="ANG64666.1"/>
    <property type="molecule type" value="Genomic_DNA"/>
</dbReference>
<dbReference type="Proteomes" id="UP000078070">
    <property type="component" value="Chromosome"/>
</dbReference>
<dbReference type="SUPFAM" id="SSF52540">
    <property type="entry name" value="P-loop containing nucleoside triphosphate hydrolases"/>
    <property type="match status" value="1"/>
</dbReference>
<dbReference type="SUPFAM" id="SSF55073">
    <property type="entry name" value="Nucleotide cyclase"/>
    <property type="match status" value="1"/>
</dbReference>
<sequence>MRCTDCGQDNITGARFCEHCGTRMARCCPGCGQSVSAAARFCNACGIALEDAAPEVLPAATTAAPIQYTPVHLAERILAEQSARQARGGNGGERKTITVLFADMTGSTALIQDLDPEEARRLIDPVLELMMEAVHHYEGYVAKSLGDGILALFGAPIAHEDHPRRALYAALRMQETIRHHSDRLRLEQGIALQVRVGIHSGEVVVREIRTDDLHTDYDPVGNTINIAARMEGIATPGTILVSEASHRLTEGYFDFKPLGDTRIKGLSEPLAVYELQGLGALRTRLEVAAHRGLARFVGRQGEMLQLQQALDKTCSGQGQIVGVVGEPGVGKSRLYYEFKHRAQQPCRVLETFSVSHGKAFACLPLIELLKNYLQIGPKDDERQRREKITGKVLTLDRSLEGSLPYLFYLLGVAEADSALRQMDGQVRRQRTFEAIRQLLVHESLDQPLVLIFEDLQWLDRETEAFLRTLSDGVPAARMLLLVNYRPEYQHDWGQKSCYTQLRLDPLGPMEAGELLAALLGDDASLAALKPLIMTQTEGNPFFLEEVVQTLVEEAVLSGSAGAYRLQQAPADLHIPTTVQGVLSARIDRLAMAEKALLQTLAVIGKDFPWSLVEQVVGPPEDDLKRGLSRLQAGEFLYERPAFPEVEYTFKHGLTQEVAYGSLLQERRSRLHERTAQAIETLFSTSLDDRCSELAHHYSCSGNADKAVEYLLRAADQAMRRSASKEALAHLRQAQSLLPALPDTSRRTELELQLQISLGHVWMAVRGFGATEVEACFTRAEILARELGDSQQLFSALVALRRFYTLRADFGAAQPMAEQLLVMAQAAADPALLVQAHGALGATSLFRGELNAAQQHCDQVLALYDATEHGSHTFVYGIEPGILGRIIGAWTLWYRGFPDQALRRCLEALELAQQIPNPYTLADPMIFRAELHHLRGEVTQAREWAESVIALATEQGFPYWQARASILRGWALAEQGESVEGIAIIRQGMQDYHSTGGEFLKPYFLALLAESLGKAGQKQEALQVLDEALACVKQTGENLYTPELHRLKGVFQLEQPEVAQDCLQQAITLAAKQDSRSLELRAAVDLARLCLHEKQHGKQGAKQTARQHKAHELLIARYKAFDEGLDTADLQAARALLEQLKDSPNQG</sequence>